<keyword evidence="3" id="KW-1185">Reference proteome</keyword>
<protein>
    <submittedName>
        <fullName evidence="2">Alkaline phosphatase family protein</fullName>
    </submittedName>
</protein>
<dbReference type="InterPro" id="IPR017850">
    <property type="entry name" value="Alkaline_phosphatase_core_sf"/>
</dbReference>
<proteinExistence type="predicted"/>
<name>A0ABX8BXR2_9ACTN</name>
<reference evidence="3" key="1">
    <citation type="submission" date="2021-05" db="EMBL/GenBank/DDBJ databases">
        <title>Direct Submission.</title>
        <authorList>
            <person name="Li K."/>
            <person name="Gao J."/>
        </authorList>
    </citation>
    <scope>NUCLEOTIDE SEQUENCE [LARGE SCALE GENOMIC DNA]</scope>
    <source>
        <strain evidence="3">HDS12</strain>
    </source>
</reference>
<dbReference type="PANTHER" id="PTHR10151:SF120">
    <property type="entry name" value="BIS(5'-ADENOSYL)-TRIPHOSPHATASE"/>
    <property type="match status" value="1"/>
</dbReference>
<sequence length="463" mass="50818">MATPRRVAVIGLDGVPPELLFDKHSADMPTLTRLKEKAVWGPMRSIDPPITMPAWACMLSGATPGELGIYGFRDRADHGYGPMEFATARKIRRPRIWDLVSAAGGTSIVLGVPGTYPTTPILGSMVSCFMAPSTDARFTHPVGLADELAALTGGYRLDVANFRSPEPERISQEIFDMSEQRFDVARHLATTREWDLLTLVDMGPDRLHHAFWKHCDPEHPRHEPGNRHADLFTQYYRALDRQIAGLLETLPEDTAVMVVSDHGAQPMVGGFRVNEWLRREGLLVLREEPDHRIPLAKASVDWTRTVAWAEGGYYGRVFLNVEGREPTGTVPAAEHEDTADRIARMLEALTDETGAPMRNRVLRPHEIYPEVNGVAPDLMVYFGDLRRRALATLGGGEDLHTTENDTGPDHANHGDTGVFLLAGTGASPGPRPGLSLYDVAPTLESLLGVESPVRHSTSAGVLA</sequence>
<dbReference type="EMBL" id="CP074132">
    <property type="protein sequence ID" value="QUX26926.1"/>
    <property type="molecule type" value="Genomic_DNA"/>
</dbReference>
<feature type="region of interest" description="Disordered" evidence="1">
    <location>
        <begin position="396"/>
        <end position="425"/>
    </location>
</feature>
<dbReference type="Gene3D" id="3.40.720.10">
    <property type="entry name" value="Alkaline Phosphatase, subunit A"/>
    <property type="match status" value="1"/>
</dbReference>
<organism evidence="2 3">
    <name type="scientific">Nocardiopsis akebiae</name>
    <dbReference type="NCBI Taxonomy" id="2831968"/>
    <lineage>
        <taxon>Bacteria</taxon>
        <taxon>Bacillati</taxon>
        <taxon>Actinomycetota</taxon>
        <taxon>Actinomycetes</taxon>
        <taxon>Streptosporangiales</taxon>
        <taxon>Nocardiopsidaceae</taxon>
        <taxon>Nocardiopsis</taxon>
    </lineage>
</organism>
<evidence type="ECO:0000313" key="3">
    <source>
        <dbReference type="Proteomes" id="UP000678016"/>
    </source>
</evidence>
<accession>A0ABX8BXR2</accession>
<dbReference type="InterPro" id="IPR002591">
    <property type="entry name" value="Phosphodiest/P_Trfase"/>
</dbReference>
<dbReference type="Pfam" id="PF01663">
    <property type="entry name" value="Phosphodiest"/>
    <property type="match status" value="1"/>
</dbReference>
<gene>
    <name evidence="2" type="ORF">KGD83_16320</name>
</gene>
<dbReference type="Proteomes" id="UP000678016">
    <property type="component" value="Chromosome"/>
</dbReference>
<dbReference type="RefSeq" id="WP_212640014.1">
    <property type="nucleotide sequence ID" value="NZ_CP074132.1"/>
</dbReference>
<dbReference type="PANTHER" id="PTHR10151">
    <property type="entry name" value="ECTONUCLEOTIDE PYROPHOSPHATASE/PHOSPHODIESTERASE"/>
    <property type="match status" value="1"/>
</dbReference>
<dbReference type="SUPFAM" id="SSF53649">
    <property type="entry name" value="Alkaline phosphatase-like"/>
    <property type="match status" value="1"/>
</dbReference>
<evidence type="ECO:0000313" key="2">
    <source>
        <dbReference type="EMBL" id="QUX26926.1"/>
    </source>
</evidence>
<feature type="compositionally biased region" description="Basic and acidic residues" evidence="1">
    <location>
        <begin position="397"/>
        <end position="413"/>
    </location>
</feature>
<evidence type="ECO:0000256" key="1">
    <source>
        <dbReference type="SAM" id="MobiDB-lite"/>
    </source>
</evidence>